<keyword evidence="2" id="KW-1185">Reference proteome</keyword>
<evidence type="ECO:0000313" key="1">
    <source>
        <dbReference type="EMBL" id="CAD6256621.1"/>
    </source>
</evidence>
<dbReference type="OrthoDB" id="1394818at2759"/>
<proteinExistence type="predicted"/>
<protein>
    <submittedName>
        <fullName evidence="1">Uncharacterized protein</fullName>
    </submittedName>
</protein>
<dbReference type="SUPFAM" id="SSF52058">
    <property type="entry name" value="L domain-like"/>
    <property type="match status" value="1"/>
</dbReference>
<organism evidence="1 2">
    <name type="scientific">Miscanthus lutarioriparius</name>
    <dbReference type="NCBI Taxonomy" id="422564"/>
    <lineage>
        <taxon>Eukaryota</taxon>
        <taxon>Viridiplantae</taxon>
        <taxon>Streptophyta</taxon>
        <taxon>Embryophyta</taxon>
        <taxon>Tracheophyta</taxon>
        <taxon>Spermatophyta</taxon>
        <taxon>Magnoliopsida</taxon>
        <taxon>Liliopsida</taxon>
        <taxon>Poales</taxon>
        <taxon>Poaceae</taxon>
        <taxon>PACMAD clade</taxon>
        <taxon>Panicoideae</taxon>
        <taxon>Andropogonodae</taxon>
        <taxon>Andropogoneae</taxon>
        <taxon>Saccharinae</taxon>
        <taxon>Miscanthus</taxon>
    </lineage>
</organism>
<dbReference type="Proteomes" id="UP000604825">
    <property type="component" value="Unassembled WGS sequence"/>
</dbReference>
<name>A0A811QC03_9POAL</name>
<dbReference type="InterPro" id="IPR001611">
    <property type="entry name" value="Leu-rich_rpt"/>
</dbReference>
<accession>A0A811QC03</accession>
<evidence type="ECO:0000313" key="2">
    <source>
        <dbReference type="Proteomes" id="UP000604825"/>
    </source>
</evidence>
<dbReference type="Gene3D" id="3.80.10.10">
    <property type="entry name" value="Ribonuclease Inhibitor"/>
    <property type="match status" value="1"/>
</dbReference>
<comment type="caution">
    <text evidence="1">The sequence shown here is derived from an EMBL/GenBank/DDBJ whole genome shotgun (WGS) entry which is preliminary data.</text>
</comment>
<gene>
    <name evidence="1" type="ORF">NCGR_LOCUS40125</name>
</gene>
<dbReference type="AlphaFoldDB" id="A0A811QC03"/>
<dbReference type="PANTHER" id="PTHR48065:SF11">
    <property type="entry name" value="OS11G0213300 PROTEIN"/>
    <property type="match status" value="1"/>
</dbReference>
<dbReference type="InterPro" id="IPR032675">
    <property type="entry name" value="LRR_dom_sf"/>
</dbReference>
<reference evidence="1" key="1">
    <citation type="submission" date="2020-10" db="EMBL/GenBank/DDBJ databases">
        <authorList>
            <person name="Han B."/>
            <person name="Lu T."/>
            <person name="Zhao Q."/>
            <person name="Huang X."/>
            <person name="Zhao Y."/>
        </authorList>
    </citation>
    <scope>NUCLEOTIDE SEQUENCE</scope>
</reference>
<dbReference type="PANTHER" id="PTHR48065">
    <property type="entry name" value="OS10G0469600 PROTEIN"/>
    <property type="match status" value="1"/>
</dbReference>
<dbReference type="Pfam" id="PF00560">
    <property type="entry name" value="LRR_1"/>
    <property type="match status" value="3"/>
</dbReference>
<dbReference type="EMBL" id="CAJGYO010000010">
    <property type="protein sequence ID" value="CAD6256621.1"/>
    <property type="molecule type" value="Genomic_DNA"/>
</dbReference>
<sequence length="270" mass="30305">MEIPLSDGNKLRNLQRVDMSSNSFTGHIQASIFSQPALQYLDLRYNHLSGHIEEFQKPSTMLEEIYLSNNKLNGTIPTSFSQLSALTKLELGSNNFLGTLDLYPYLMLRNLSVIRASNNPLLSVSAEDHDDGSNNSSIIDTLELASCGLTRVPSVLKYLPKLNYHDLSNNSIHGNIPDWIWRNKTFLYLQHNLFTKVGQLPAYTFIDSYMSSTSATINSGALCRSLTQGRNLDWLKFNYTSHGLSSLSQYTKAAIRFTNRGSRRRGAGMP</sequence>